<protein>
    <recommendedName>
        <fullName evidence="2">Homing endonuclease LAGLIDADG domain-containing protein</fullName>
    </recommendedName>
</protein>
<comment type="caution">
    <text evidence="1">The sequence shown here is derived from an EMBL/GenBank/DDBJ whole genome shotgun (WGS) entry which is preliminary data.</text>
</comment>
<sequence>MKYEGVTEVEWAQLAVFVDGEGHLAITCSRVNPRQTRTSPWYHPRLLVYNSDVRLMHWLQETFGGAWRPYRKKPLKAYYKPSLVWELSGTKLLPILRRFRPYLLLKPEQADLVLSFYDHAVWHKGGNYSDPAKRRVSEGELARRHALYEESLRLNHRGPPCEP</sequence>
<dbReference type="AlphaFoldDB" id="A0A0F9CPE7"/>
<evidence type="ECO:0008006" key="2">
    <source>
        <dbReference type="Google" id="ProtNLM"/>
    </source>
</evidence>
<accession>A0A0F9CPE7</accession>
<gene>
    <name evidence="1" type="ORF">LCGC14_2642270</name>
</gene>
<name>A0A0F9CPE7_9ZZZZ</name>
<reference evidence="1" key="1">
    <citation type="journal article" date="2015" name="Nature">
        <title>Complex archaea that bridge the gap between prokaryotes and eukaryotes.</title>
        <authorList>
            <person name="Spang A."/>
            <person name="Saw J.H."/>
            <person name="Jorgensen S.L."/>
            <person name="Zaremba-Niedzwiedzka K."/>
            <person name="Martijn J."/>
            <person name="Lind A.E."/>
            <person name="van Eijk R."/>
            <person name="Schleper C."/>
            <person name="Guy L."/>
            <person name="Ettema T.J."/>
        </authorList>
    </citation>
    <scope>NUCLEOTIDE SEQUENCE</scope>
</reference>
<dbReference type="EMBL" id="LAZR01045596">
    <property type="protein sequence ID" value="KKK98486.1"/>
    <property type="molecule type" value="Genomic_DNA"/>
</dbReference>
<evidence type="ECO:0000313" key="1">
    <source>
        <dbReference type="EMBL" id="KKK98486.1"/>
    </source>
</evidence>
<proteinExistence type="predicted"/>
<dbReference type="InterPro" id="IPR027434">
    <property type="entry name" value="Homing_endonucl"/>
</dbReference>
<dbReference type="Gene3D" id="3.10.28.10">
    <property type="entry name" value="Homing endonucleases"/>
    <property type="match status" value="1"/>
</dbReference>
<organism evidence="1">
    <name type="scientific">marine sediment metagenome</name>
    <dbReference type="NCBI Taxonomy" id="412755"/>
    <lineage>
        <taxon>unclassified sequences</taxon>
        <taxon>metagenomes</taxon>
        <taxon>ecological metagenomes</taxon>
    </lineage>
</organism>
<dbReference type="SUPFAM" id="SSF55608">
    <property type="entry name" value="Homing endonucleases"/>
    <property type="match status" value="1"/>
</dbReference>